<evidence type="ECO:0000259" key="4">
    <source>
        <dbReference type="PROSITE" id="PS50137"/>
    </source>
</evidence>
<dbReference type="SUPFAM" id="SSF69065">
    <property type="entry name" value="RNase III domain-like"/>
    <property type="match status" value="2"/>
</dbReference>
<feature type="domain" description="DRBM" evidence="4">
    <location>
        <begin position="434"/>
        <end position="469"/>
    </location>
</feature>
<dbReference type="InterPro" id="IPR014720">
    <property type="entry name" value="dsRBD_dom"/>
</dbReference>
<dbReference type="GO" id="GO:0005737">
    <property type="term" value="C:cytoplasm"/>
    <property type="evidence" value="ECO:0007669"/>
    <property type="project" value="TreeGrafter"/>
</dbReference>
<keyword evidence="8" id="KW-1185">Reference proteome</keyword>
<dbReference type="KEGG" id="phu:Phum_PHUM174480"/>
<dbReference type="GeneID" id="8236764"/>
<dbReference type="EMBL" id="DS235131">
    <property type="protein sequence ID" value="EEB12371.1"/>
    <property type="molecule type" value="Genomic_DNA"/>
</dbReference>
<dbReference type="Pfam" id="PF20932">
    <property type="entry name" value="Dicer_dsRBD"/>
    <property type="match status" value="1"/>
</dbReference>
<dbReference type="SMART" id="SM00535">
    <property type="entry name" value="RIBOc"/>
    <property type="match status" value="2"/>
</dbReference>
<evidence type="ECO:0000256" key="3">
    <source>
        <dbReference type="PROSITE-ProRule" id="PRU00266"/>
    </source>
</evidence>
<dbReference type="PANTHER" id="PTHR14950:SF36">
    <property type="entry name" value="ENDORIBONUCLEASE DCR-2"/>
    <property type="match status" value="1"/>
</dbReference>
<dbReference type="SUPFAM" id="SSF54768">
    <property type="entry name" value="dsRNA-binding domain-like"/>
    <property type="match status" value="1"/>
</dbReference>
<dbReference type="STRING" id="121224.E0VG65"/>
<reference evidence="6" key="2">
    <citation type="submission" date="2007-04" db="EMBL/GenBank/DDBJ databases">
        <title>The genome of the human body louse.</title>
        <authorList>
            <consortium name="The Human Body Louse Genome Consortium"/>
            <person name="Kirkness E."/>
            <person name="Walenz B."/>
            <person name="Hass B."/>
            <person name="Bruggner R."/>
            <person name="Strausberg R."/>
        </authorList>
    </citation>
    <scope>NUCLEOTIDE SEQUENCE</scope>
    <source>
        <strain evidence="6">USDA</strain>
    </source>
</reference>
<gene>
    <name evidence="7" type="primary">8236764</name>
    <name evidence="6" type="ORF">Phum_PHUM174480</name>
</gene>
<dbReference type="VEuPathDB" id="VectorBase:PHUM174480"/>
<dbReference type="GO" id="GO:0070578">
    <property type="term" value="C:RISC-loading complex"/>
    <property type="evidence" value="ECO:0007669"/>
    <property type="project" value="TreeGrafter"/>
</dbReference>
<dbReference type="InParanoid" id="E0VG65"/>
<dbReference type="GO" id="GO:0003723">
    <property type="term" value="F:RNA binding"/>
    <property type="evidence" value="ECO:0007669"/>
    <property type="project" value="UniProtKB-UniRule"/>
</dbReference>
<dbReference type="GO" id="GO:0004525">
    <property type="term" value="F:ribonuclease III activity"/>
    <property type="evidence" value="ECO:0007669"/>
    <property type="project" value="UniProtKB-EC"/>
</dbReference>
<keyword evidence="1 6" id="KW-0378">Hydrolase</keyword>
<dbReference type="PROSITE" id="PS00517">
    <property type="entry name" value="RNASE_3_1"/>
    <property type="match status" value="1"/>
</dbReference>
<dbReference type="GO" id="GO:0004530">
    <property type="term" value="F:deoxyribonuclease I activity"/>
    <property type="evidence" value="ECO:0007669"/>
    <property type="project" value="TreeGrafter"/>
</dbReference>
<reference evidence="7" key="3">
    <citation type="submission" date="2021-02" db="UniProtKB">
        <authorList>
            <consortium name="EnsemblMetazoa"/>
        </authorList>
    </citation>
    <scope>IDENTIFICATION</scope>
    <source>
        <strain evidence="7">USDA</strain>
    </source>
</reference>
<name>E0VG65_PEDHC</name>
<dbReference type="Gene3D" id="1.10.1520.10">
    <property type="entry name" value="Ribonuclease III domain"/>
    <property type="match status" value="2"/>
</dbReference>
<dbReference type="FunFam" id="1.10.1520.10:FF:000005">
    <property type="entry name" value="Putative endoribonuclease dicer"/>
    <property type="match status" value="1"/>
</dbReference>
<dbReference type="InterPro" id="IPR044441">
    <property type="entry name" value="DICER_DSRM"/>
</dbReference>
<sequence length="471" mass="53127">MAENIVDYENLKILGDSFLKFSCSFFLFKTYPSLHEGILTNVKGKLVGNKNLLDCGVAKNLPNFINTNDFSPNFDWNPPLFSTPEVLLNYIVSKNMDPSIISRLEIPQKECLTGILSEETIESNRKLIDEEGVKKLGLVKSPFLNTELMSDKTISDVVEALIGVYLLNGGLAGGFKILNWFGILPESNGTYEEIMKKPVRVNDVNDEESAVMTILGDVFYTDLEETLGYTFKRKELLLEAITHPSYVRNRLTPCYQRLEFLGDAILDFLVTVYIQENFKDMNPGLITDIRSALVNNSTLACLSVKYDFHKYLLYTSSPLNKCIENFVKIQISNNHAVNEQALITLEENDAIMAESVTVPKALGDIFESLAGAIFIDSENSLETVWNVFYKIMKKELDEFTVNPPKTAVRVLHEICGEKPFFETTVYEKVVSVKCSIYYKDEEIVAHGFGDNKKDAKKSACKMALKQIFDGN</sequence>
<dbReference type="OMA" id="EDKIGYR"/>
<dbReference type="RefSeq" id="XP_002425109.1">
    <property type="nucleotide sequence ID" value="XM_002425064.1"/>
</dbReference>
<dbReference type="InterPro" id="IPR000999">
    <property type="entry name" value="RNase_III_dom"/>
</dbReference>
<dbReference type="GO" id="GO:0006309">
    <property type="term" value="P:apoptotic DNA fragmentation"/>
    <property type="evidence" value="ECO:0007669"/>
    <property type="project" value="TreeGrafter"/>
</dbReference>
<dbReference type="Proteomes" id="UP000009046">
    <property type="component" value="Unassembled WGS sequence"/>
</dbReference>
<evidence type="ECO:0000313" key="7">
    <source>
        <dbReference type="EnsemblMetazoa" id="PHUM174480-PA"/>
    </source>
</evidence>
<dbReference type="InterPro" id="IPR036389">
    <property type="entry name" value="RNase_III_sf"/>
</dbReference>
<dbReference type="EMBL" id="AAZO01002020">
    <property type="status" value="NOT_ANNOTATED_CDS"/>
    <property type="molecule type" value="Genomic_DNA"/>
</dbReference>
<evidence type="ECO:0000313" key="6">
    <source>
        <dbReference type="EMBL" id="EEB12371.1"/>
    </source>
</evidence>
<accession>E0VG65</accession>
<dbReference type="Gene3D" id="3.30.160.20">
    <property type="match status" value="1"/>
</dbReference>
<organism>
    <name type="scientific">Pediculus humanus subsp. corporis</name>
    <name type="common">Body louse</name>
    <dbReference type="NCBI Taxonomy" id="121224"/>
    <lineage>
        <taxon>Eukaryota</taxon>
        <taxon>Metazoa</taxon>
        <taxon>Ecdysozoa</taxon>
        <taxon>Arthropoda</taxon>
        <taxon>Hexapoda</taxon>
        <taxon>Insecta</taxon>
        <taxon>Pterygota</taxon>
        <taxon>Neoptera</taxon>
        <taxon>Paraneoptera</taxon>
        <taxon>Psocodea</taxon>
        <taxon>Troctomorpha</taxon>
        <taxon>Phthiraptera</taxon>
        <taxon>Anoplura</taxon>
        <taxon>Pediculidae</taxon>
        <taxon>Pediculus</taxon>
    </lineage>
</organism>
<dbReference type="CDD" id="cd00048">
    <property type="entry name" value="DSRM_SF"/>
    <property type="match status" value="1"/>
</dbReference>
<dbReference type="AlphaFoldDB" id="E0VG65"/>
<dbReference type="HOGENOM" id="CLU_000907_4_5_1"/>
<dbReference type="OrthoDB" id="416741at2759"/>
<evidence type="ECO:0000256" key="2">
    <source>
        <dbReference type="ARBA" id="ARBA00022884"/>
    </source>
</evidence>
<dbReference type="EnsemblMetazoa" id="PHUM174480-RA">
    <property type="protein sequence ID" value="PHUM174480-PA"/>
    <property type="gene ID" value="PHUM174480"/>
</dbReference>
<dbReference type="eggNOG" id="KOG0701">
    <property type="taxonomic scope" value="Eukaryota"/>
</dbReference>
<reference evidence="6" key="1">
    <citation type="submission" date="2007-04" db="EMBL/GenBank/DDBJ databases">
        <title>Annotation of Pediculus humanus corporis strain USDA.</title>
        <authorList>
            <person name="Kirkness E."/>
            <person name="Hannick L."/>
            <person name="Hass B."/>
            <person name="Bruggner R."/>
            <person name="Lawson D."/>
            <person name="Bidwell S."/>
            <person name="Joardar V."/>
            <person name="Caler E."/>
            <person name="Walenz B."/>
            <person name="Inman J."/>
            <person name="Schobel S."/>
            <person name="Galinsky K."/>
            <person name="Amedeo P."/>
            <person name="Strausberg R."/>
        </authorList>
    </citation>
    <scope>NUCLEOTIDE SEQUENCE</scope>
    <source>
        <strain evidence="6">USDA</strain>
    </source>
</reference>
<protein>
    <submittedName>
        <fullName evidence="6 7">Dicer-1, putative</fullName>
        <ecNumber evidence="6">3.1.26.3</ecNumber>
    </submittedName>
</protein>
<evidence type="ECO:0000313" key="8">
    <source>
        <dbReference type="Proteomes" id="UP000009046"/>
    </source>
</evidence>
<dbReference type="PROSITE" id="PS50137">
    <property type="entry name" value="DS_RBD"/>
    <property type="match status" value="1"/>
</dbReference>
<dbReference type="GO" id="GO:0005634">
    <property type="term" value="C:nucleus"/>
    <property type="evidence" value="ECO:0007669"/>
    <property type="project" value="TreeGrafter"/>
</dbReference>
<feature type="domain" description="RNase III" evidence="5">
    <location>
        <begin position="220"/>
        <end position="378"/>
    </location>
</feature>
<dbReference type="EC" id="3.1.26.3" evidence="6"/>
<evidence type="ECO:0000256" key="1">
    <source>
        <dbReference type="ARBA" id="ARBA00022801"/>
    </source>
</evidence>
<keyword evidence="2 3" id="KW-0694">RNA-binding</keyword>
<evidence type="ECO:0000259" key="5">
    <source>
        <dbReference type="PROSITE" id="PS50142"/>
    </source>
</evidence>
<dbReference type="PROSITE" id="PS50142">
    <property type="entry name" value="RNASE_3_2"/>
    <property type="match status" value="2"/>
</dbReference>
<dbReference type="CDD" id="cd00593">
    <property type="entry name" value="RIBOc"/>
    <property type="match status" value="2"/>
</dbReference>
<dbReference type="Pfam" id="PF00636">
    <property type="entry name" value="Ribonuclease_3"/>
    <property type="match status" value="2"/>
</dbReference>
<dbReference type="CTD" id="8236764"/>
<dbReference type="GO" id="GO:0031054">
    <property type="term" value="P:pre-miRNA processing"/>
    <property type="evidence" value="ECO:0007669"/>
    <property type="project" value="InterPro"/>
</dbReference>
<proteinExistence type="predicted"/>
<feature type="domain" description="RNase III" evidence="5">
    <location>
        <begin position="1"/>
        <end position="170"/>
    </location>
</feature>
<dbReference type="GO" id="GO:0030422">
    <property type="term" value="P:siRNA processing"/>
    <property type="evidence" value="ECO:0007669"/>
    <property type="project" value="InterPro"/>
</dbReference>
<dbReference type="PANTHER" id="PTHR14950">
    <property type="entry name" value="DICER-RELATED"/>
    <property type="match status" value="1"/>
</dbReference>